<dbReference type="InterPro" id="IPR011473">
    <property type="entry name" value="DUF1579"/>
</dbReference>
<gene>
    <name evidence="1" type="ORF">JIG36_31970</name>
</gene>
<sequence>MPPQPDPKLRQLDYLVGTWKMSGVTEEGPMGPPAQMGGTETFEWLEGGFFLVHRWEGYIDGPMGKMPDVGFEFFDYDPESGKFRSHYFSSFGPYHPEQSHYVGEFDGDKLVLVGPAKYVRELQADGTIKYDCDFPVGPDQWVPFMHAKLEKVSD</sequence>
<keyword evidence="2" id="KW-1185">Reference proteome</keyword>
<name>A0ABS2AJW7_9ACTN</name>
<protein>
    <submittedName>
        <fullName evidence="1">DUF1579 family protein</fullName>
    </submittedName>
</protein>
<evidence type="ECO:0000313" key="2">
    <source>
        <dbReference type="Proteomes" id="UP000632138"/>
    </source>
</evidence>
<accession>A0ABS2AJW7</accession>
<dbReference type="Pfam" id="PF07617">
    <property type="entry name" value="DUF1579"/>
    <property type="match status" value="1"/>
</dbReference>
<dbReference type="Proteomes" id="UP000632138">
    <property type="component" value="Unassembled WGS sequence"/>
</dbReference>
<evidence type="ECO:0000313" key="1">
    <source>
        <dbReference type="EMBL" id="MBM2620142.1"/>
    </source>
</evidence>
<comment type="caution">
    <text evidence="1">The sequence shown here is derived from an EMBL/GenBank/DDBJ whole genome shotgun (WGS) entry which is preliminary data.</text>
</comment>
<proteinExistence type="predicted"/>
<reference evidence="1 2" key="1">
    <citation type="submission" date="2021-01" db="EMBL/GenBank/DDBJ databases">
        <title>Actinoplanes sp. nov. LDG1-06 isolated from lichen.</title>
        <authorList>
            <person name="Saeng-In P."/>
            <person name="Phongsopitanun W."/>
            <person name="Kanchanasin P."/>
            <person name="Yuki M."/>
            <person name="Kudo T."/>
            <person name="Ohkuma M."/>
            <person name="Tanasupawat S."/>
        </authorList>
    </citation>
    <scope>NUCLEOTIDE SEQUENCE [LARGE SCALE GENOMIC DNA]</scope>
    <source>
        <strain evidence="1 2">LDG1-06</strain>
    </source>
</reference>
<organism evidence="1 2">
    <name type="scientific">Paractinoplanes ovalisporus</name>
    <dbReference type="NCBI Taxonomy" id="2810368"/>
    <lineage>
        <taxon>Bacteria</taxon>
        <taxon>Bacillati</taxon>
        <taxon>Actinomycetota</taxon>
        <taxon>Actinomycetes</taxon>
        <taxon>Micromonosporales</taxon>
        <taxon>Micromonosporaceae</taxon>
        <taxon>Paractinoplanes</taxon>
    </lineage>
</organism>
<dbReference type="EMBL" id="JAENHP010000013">
    <property type="protein sequence ID" value="MBM2620142.1"/>
    <property type="molecule type" value="Genomic_DNA"/>
</dbReference>